<dbReference type="AlphaFoldDB" id="A0A1U8PK61"/>
<proteinExistence type="predicted"/>
<keyword evidence="2" id="KW-1185">Reference proteome</keyword>
<reference evidence="2" key="1">
    <citation type="journal article" date="2020" name="Nat. Genet.">
        <title>Genomic diversifications of five Gossypium allopolyploid species and their impact on cotton improvement.</title>
        <authorList>
            <person name="Chen Z.J."/>
            <person name="Sreedasyam A."/>
            <person name="Ando A."/>
            <person name="Song Q."/>
            <person name="De Santiago L.M."/>
            <person name="Hulse-Kemp A.M."/>
            <person name="Ding M."/>
            <person name="Ye W."/>
            <person name="Kirkbride R.C."/>
            <person name="Jenkins J."/>
            <person name="Plott C."/>
            <person name="Lovell J."/>
            <person name="Lin Y.M."/>
            <person name="Vaughn R."/>
            <person name="Liu B."/>
            <person name="Simpson S."/>
            <person name="Scheffler B.E."/>
            <person name="Wen L."/>
            <person name="Saski C.A."/>
            <person name="Grover C.E."/>
            <person name="Hu G."/>
            <person name="Conover J.L."/>
            <person name="Carlson J.W."/>
            <person name="Shu S."/>
            <person name="Boston L.B."/>
            <person name="Williams M."/>
            <person name="Peterson D.G."/>
            <person name="McGee K."/>
            <person name="Jones D.C."/>
            <person name="Wendel J.F."/>
            <person name="Stelly D.M."/>
            <person name="Grimwood J."/>
            <person name="Schmutz J."/>
        </authorList>
    </citation>
    <scope>NUCLEOTIDE SEQUENCE [LARGE SCALE GENOMIC DNA]</scope>
    <source>
        <strain evidence="2">cv. TM-1</strain>
    </source>
</reference>
<sequence length="252" mass="27428">MSLWKKKKQDKGVLVLVRYCSKLAPTTNSAFGFLSLNTVLANSPPCIYKQQYMPSPIILHTLKKNTHLTLCWLTKIKMALPLGMISALVLFLVALTRVQLSNCQHLNAKISCFDCPHNYDFSGIQVAVKCEKVKKLATATTEENGSFKVQLPSGISNPNCLAKLLGGPNQLYSKKKNLVSKVVKVGHQLNTYTLSTPLAFSTSCPLASVDAKSCGAQKGIGSSKTVDLPLPPEWGLAPSSYYVPFFPIIGIP</sequence>
<name>A0A1U8PK61_GOSHI</name>
<evidence type="ECO:0000313" key="2">
    <source>
        <dbReference type="Proteomes" id="UP000818029"/>
    </source>
</evidence>
<dbReference type="GeneID" id="107959208"/>
<protein>
    <submittedName>
        <fullName evidence="3">Uncharacterized protein</fullName>
    </submittedName>
</protein>
<dbReference type="KEGG" id="ghi:107959208"/>
<organism evidence="2 3">
    <name type="scientific">Gossypium hirsutum</name>
    <name type="common">Upland cotton</name>
    <name type="synonym">Gossypium mexicanum</name>
    <dbReference type="NCBI Taxonomy" id="3635"/>
    <lineage>
        <taxon>Eukaryota</taxon>
        <taxon>Viridiplantae</taxon>
        <taxon>Streptophyta</taxon>
        <taxon>Embryophyta</taxon>
        <taxon>Tracheophyta</taxon>
        <taxon>Spermatophyta</taxon>
        <taxon>Magnoliopsida</taxon>
        <taxon>eudicotyledons</taxon>
        <taxon>Gunneridae</taxon>
        <taxon>Pentapetalae</taxon>
        <taxon>rosids</taxon>
        <taxon>malvids</taxon>
        <taxon>Malvales</taxon>
        <taxon>Malvaceae</taxon>
        <taxon>Malvoideae</taxon>
        <taxon>Gossypium</taxon>
    </lineage>
</organism>
<reference evidence="3" key="2">
    <citation type="submission" date="2025-08" db="UniProtKB">
        <authorList>
            <consortium name="RefSeq"/>
        </authorList>
    </citation>
    <scope>IDENTIFICATION</scope>
</reference>
<accession>A0A1U8PK61</accession>
<gene>
    <name evidence="3" type="primary">LOC107959208</name>
</gene>
<feature type="transmembrane region" description="Helical" evidence="1">
    <location>
        <begin position="79"/>
        <end position="100"/>
    </location>
</feature>
<keyword evidence="1" id="KW-0472">Membrane</keyword>
<dbReference type="PaxDb" id="3635-A0A1U8PK61"/>
<evidence type="ECO:0000256" key="1">
    <source>
        <dbReference type="SAM" id="Phobius"/>
    </source>
</evidence>
<dbReference type="RefSeq" id="XP_016750693.2">
    <property type="nucleotide sequence ID" value="XM_016895204.2"/>
</dbReference>
<dbReference type="STRING" id="3635.A0A1U8PK61"/>
<keyword evidence="1" id="KW-1133">Transmembrane helix</keyword>
<keyword evidence="1" id="KW-0812">Transmembrane</keyword>
<dbReference type="Proteomes" id="UP000818029">
    <property type="component" value="Chromosome A05"/>
</dbReference>
<evidence type="ECO:0000313" key="3">
    <source>
        <dbReference type="RefSeq" id="XP_016750693.2"/>
    </source>
</evidence>